<evidence type="ECO:0000256" key="2">
    <source>
        <dbReference type="ARBA" id="ARBA00010617"/>
    </source>
</evidence>
<reference evidence="11" key="1">
    <citation type="submission" date="2021-01" db="UniProtKB">
        <authorList>
            <consortium name="EnsemblPlants"/>
        </authorList>
    </citation>
    <scope>IDENTIFICATION</scope>
</reference>
<accession>A0A7N0UAW4</accession>
<evidence type="ECO:0000256" key="6">
    <source>
        <dbReference type="ARBA" id="ARBA00022989"/>
    </source>
</evidence>
<dbReference type="GO" id="GO:0016020">
    <property type="term" value="C:membrane"/>
    <property type="evidence" value="ECO:0007669"/>
    <property type="project" value="UniProtKB-SubCell"/>
</dbReference>
<proteinExistence type="inferred from homology"/>
<dbReference type="OMA" id="IVENHIH"/>
<keyword evidence="6" id="KW-1133">Transmembrane helix</keyword>
<dbReference type="InterPro" id="IPR050665">
    <property type="entry name" value="Cytochrome_P450_Monooxygen"/>
</dbReference>
<dbReference type="InterPro" id="IPR036396">
    <property type="entry name" value="Cyt_P450_sf"/>
</dbReference>
<keyword evidence="5" id="KW-0479">Metal-binding</keyword>
<dbReference type="PANTHER" id="PTHR24282:SF211">
    <property type="entry name" value="CYTOCHROME P450-RELATED"/>
    <property type="match status" value="1"/>
</dbReference>
<evidence type="ECO:0000313" key="12">
    <source>
        <dbReference type="Proteomes" id="UP000594263"/>
    </source>
</evidence>
<evidence type="ECO:0000256" key="1">
    <source>
        <dbReference type="ARBA" id="ARBA00004370"/>
    </source>
</evidence>
<comment type="similarity">
    <text evidence="2">Belongs to the cytochrome P450 family.</text>
</comment>
<dbReference type="EnsemblPlants" id="Kaladp0058s0528.1.v1.1">
    <property type="protein sequence ID" value="Kaladp0058s0528.1.v1.1"/>
    <property type="gene ID" value="Kaladp0058s0528.v1.1"/>
</dbReference>
<dbReference type="GO" id="GO:0016705">
    <property type="term" value="F:oxidoreductase activity, acting on paired donors, with incorporation or reduction of molecular oxygen"/>
    <property type="evidence" value="ECO:0007669"/>
    <property type="project" value="InterPro"/>
</dbReference>
<organism evidence="11 12">
    <name type="scientific">Kalanchoe fedtschenkoi</name>
    <name type="common">Lavender scallops</name>
    <name type="synonym">South American air plant</name>
    <dbReference type="NCBI Taxonomy" id="63787"/>
    <lineage>
        <taxon>Eukaryota</taxon>
        <taxon>Viridiplantae</taxon>
        <taxon>Streptophyta</taxon>
        <taxon>Embryophyta</taxon>
        <taxon>Tracheophyta</taxon>
        <taxon>Spermatophyta</taxon>
        <taxon>Magnoliopsida</taxon>
        <taxon>eudicotyledons</taxon>
        <taxon>Gunneridae</taxon>
        <taxon>Pentapetalae</taxon>
        <taxon>Saxifragales</taxon>
        <taxon>Crassulaceae</taxon>
        <taxon>Kalanchoe</taxon>
    </lineage>
</organism>
<evidence type="ECO:0000256" key="9">
    <source>
        <dbReference type="ARBA" id="ARBA00023033"/>
    </source>
</evidence>
<dbReference type="GO" id="GO:0005506">
    <property type="term" value="F:iron ion binding"/>
    <property type="evidence" value="ECO:0007669"/>
    <property type="project" value="InterPro"/>
</dbReference>
<comment type="subcellular location">
    <subcellularLocation>
        <location evidence="1">Membrane</location>
    </subcellularLocation>
</comment>
<dbReference type="GO" id="GO:0020037">
    <property type="term" value="F:heme binding"/>
    <property type="evidence" value="ECO:0007669"/>
    <property type="project" value="InterPro"/>
</dbReference>
<name>A0A7N0UAW4_KALFE</name>
<evidence type="ECO:0000256" key="7">
    <source>
        <dbReference type="ARBA" id="ARBA00023002"/>
    </source>
</evidence>
<dbReference type="PANTHER" id="PTHR24282">
    <property type="entry name" value="CYTOCHROME P450 FAMILY MEMBER"/>
    <property type="match status" value="1"/>
</dbReference>
<evidence type="ECO:0000256" key="4">
    <source>
        <dbReference type="ARBA" id="ARBA00022692"/>
    </source>
</evidence>
<evidence type="ECO:0000313" key="11">
    <source>
        <dbReference type="EnsemblPlants" id="Kaladp0058s0528.1.v1.1"/>
    </source>
</evidence>
<keyword evidence="12" id="KW-1185">Reference proteome</keyword>
<dbReference type="SUPFAM" id="SSF48264">
    <property type="entry name" value="Cytochrome P450"/>
    <property type="match status" value="2"/>
</dbReference>
<keyword evidence="8" id="KW-0408">Iron</keyword>
<sequence length="171" mass="19369">MHVLLSAAFLLVLLFIIRVAYSILYVPLTIQRHFRKQGVTGPAYRPIFGNSAEIGSITAEAVAKSLPLNHAIVPRVLPFYHKWSQMYGETFLYWFGWRPRLAVADPEMVKEVLLNTRGAFGRTLALLEAKVVLATILSKFTLEVSPTYVHAPVQFITLKPQFGIQIRFRKA</sequence>
<evidence type="ECO:0008006" key="13">
    <source>
        <dbReference type="Google" id="ProtNLM"/>
    </source>
</evidence>
<dbReference type="GO" id="GO:0004497">
    <property type="term" value="F:monooxygenase activity"/>
    <property type="evidence" value="ECO:0007669"/>
    <property type="project" value="UniProtKB-KW"/>
</dbReference>
<evidence type="ECO:0000256" key="3">
    <source>
        <dbReference type="ARBA" id="ARBA00022617"/>
    </source>
</evidence>
<dbReference type="Proteomes" id="UP000594263">
    <property type="component" value="Unplaced"/>
</dbReference>
<evidence type="ECO:0000256" key="5">
    <source>
        <dbReference type="ARBA" id="ARBA00022723"/>
    </source>
</evidence>
<dbReference type="Gene3D" id="1.10.630.10">
    <property type="entry name" value="Cytochrome P450"/>
    <property type="match status" value="2"/>
</dbReference>
<keyword evidence="10" id="KW-0472">Membrane</keyword>
<evidence type="ECO:0000256" key="10">
    <source>
        <dbReference type="ARBA" id="ARBA00023136"/>
    </source>
</evidence>
<keyword evidence="7" id="KW-0560">Oxidoreductase</keyword>
<dbReference type="Gramene" id="Kaladp0058s0528.1.v1.1">
    <property type="protein sequence ID" value="Kaladp0058s0528.1.v1.1"/>
    <property type="gene ID" value="Kaladp0058s0528.v1.1"/>
</dbReference>
<keyword evidence="9" id="KW-0503">Monooxygenase</keyword>
<evidence type="ECO:0000256" key="8">
    <source>
        <dbReference type="ARBA" id="ARBA00023004"/>
    </source>
</evidence>
<keyword evidence="3" id="KW-0349">Heme</keyword>
<dbReference type="AlphaFoldDB" id="A0A7N0UAW4"/>
<keyword evidence="4" id="KW-0812">Transmembrane</keyword>
<protein>
    <recommendedName>
        <fullName evidence="13">Cytochrome P450</fullName>
    </recommendedName>
</protein>